<dbReference type="RefSeq" id="WP_139669179.1">
    <property type="nucleotide sequence ID" value="NZ_VDLY02000010.1"/>
</dbReference>
<accession>A0A5N6A6C3</accession>
<keyword evidence="1" id="KW-0472">Membrane</keyword>
<dbReference type="Proteomes" id="UP000314251">
    <property type="component" value="Unassembled WGS sequence"/>
</dbReference>
<keyword evidence="1" id="KW-0812">Transmembrane</keyword>
<sequence>MGHIERGDHDYVWEYGEPAEVHVPRDEVVCEIGSTDCDGYLELGDESTEVRLLRTEEEYDGLFPDADASAGAEPADHRTLDAIVLDGRGVTLNAERRPASSVVLGRVPAPVGWIGLGVGVVSLLAAPLIGDRRRYRHH</sequence>
<gene>
    <name evidence="2" type="ORF">FH607_016385</name>
</gene>
<feature type="transmembrane region" description="Helical" evidence="1">
    <location>
        <begin position="111"/>
        <end position="130"/>
    </location>
</feature>
<evidence type="ECO:0000313" key="2">
    <source>
        <dbReference type="EMBL" id="KAB8164221.1"/>
    </source>
</evidence>
<organism evidence="2 3">
    <name type="scientific">Streptomyces mimosae</name>
    <dbReference type="NCBI Taxonomy" id="2586635"/>
    <lineage>
        <taxon>Bacteria</taxon>
        <taxon>Bacillati</taxon>
        <taxon>Actinomycetota</taxon>
        <taxon>Actinomycetes</taxon>
        <taxon>Kitasatosporales</taxon>
        <taxon>Streptomycetaceae</taxon>
        <taxon>Streptomyces</taxon>
    </lineage>
</organism>
<name>A0A5N6A6C3_9ACTN</name>
<comment type="caution">
    <text evidence="2">The sequence shown here is derived from an EMBL/GenBank/DDBJ whole genome shotgun (WGS) entry which is preliminary data.</text>
</comment>
<dbReference type="OrthoDB" id="3474120at2"/>
<protein>
    <submittedName>
        <fullName evidence="2">Uncharacterized protein</fullName>
    </submittedName>
</protein>
<evidence type="ECO:0000313" key="3">
    <source>
        <dbReference type="Proteomes" id="UP000314251"/>
    </source>
</evidence>
<dbReference type="AlphaFoldDB" id="A0A5N6A6C3"/>
<reference evidence="2" key="1">
    <citation type="submission" date="2019-10" db="EMBL/GenBank/DDBJ databases">
        <title>Nonomuraea sp. nov., isolated from Phyllanthus amarus.</title>
        <authorList>
            <person name="Klykleung N."/>
            <person name="Tanasupawat S."/>
        </authorList>
    </citation>
    <scope>NUCLEOTIDE SEQUENCE [LARGE SCALE GENOMIC DNA]</scope>
    <source>
        <strain evidence="2">3MP-10</strain>
    </source>
</reference>
<dbReference type="EMBL" id="VDLY02000010">
    <property type="protein sequence ID" value="KAB8164221.1"/>
    <property type="molecule type" value="Genomic_DNA"/>
</dbReference>
<keyword evidence="1" id="KW-1133">Transmembrane helix</keyword>
<evidence type="ECO:0000256" key="1">
    <source>
        <dbReference type="SAM" id="Phobius"/>
    </source>
</evidence>
<proteinExistence type="predicted"/>
<keyword evidence="3" id="KW-1185">Reference proteome</keyword>